<dbReference type="AlphaFoldDB" id="A0A1V9FFK8"/>
<dbReference type="Proteomes" id="UP000192796">
    <property type="component" value="Unassembled WGS sequence"/>
</dbReference>
<dbReference type="Pfam" id="PF13924">
    <property type="entry name" value="Lipocalin_5"/>
    <property type="match status" value="1"/>
</dbReference>
<sequence length="163" mass="18029">MKRTLQQSFLSVMSVMIALPALAQSNPLTGSWRLIAADKILPDGSQVTDYGTDPHGIAIFTTAGNYAVEIYRDKRMKFASGDRATGTLEEYKDALFSSSCHFGTYAIDTNKGTITFNLDRASFPNLDQTTQVRPYTLKGDTLTWRVPARPDGSIPISVFKRIQ</sequence>
<evidence type="ECO:0000313" key="3">
    <source>
        <dbReference type="EMBL" id="OQP57152.1"/>
    </source>
</evidence>
<dbReference type="RefSeq" id="WP_081156116.1">
    <property type="nucleotide sequence ID" value="NZ_LVYD01000124.1"/>
</dbReference>
<feature type="domain" description="Lipocalin-like" evidence="2">
    <location>
        <begin position="30"/>
        <end position="150"/>
    </location>
</feature>
<feature type="signal peptide" evidence="1">
    <location>
        <begin position="1"/>
        <end position="23"/>
    </location>
</feature>
<gene>
    <name evidence="3" type="ORF">A3860_11350</name>
</gene>
<reference evidence="3 4" key="1">
    <citation type="submission" date="2016-03" db="EMBL/GenBank/DDBJ databases">
        <title>Niastella vici sp. nov., isolated from farmland soil.</title>
        <authorList>
            <person name="Chen L."/>
            <person name="Wang D."/>
            <person name="Yang S."/>
            <person name="Wang G."/>
        </authorList>
    </citation>
    <scope>NUCLEOTIDE SEQUENCE [LARGE SCALE GENOMIC DNA]</scope>
    <source>
        <strain evidence="3 4">DJ57</strain>
    </source>
</reference>
<evidence type="ECO:0000313" key="4">
    <source>
        <dbReference type="Proteomes" id="UP000192796"/>
    </source>
</evidence>
<accession>A0A1V9FFK8</accession>
<name>A0A1V9FFK8_9BACT</name>
<organism evidence="3 4">
    <name type="scientific">Niastella vici</name>
    <dbReference type="NCBI Taxonomy" id="1703345"/>
    <lineage>
        <taxon>Bacteria</taxon>
        <taxon>Pseudomonadati</taxon>
        <taxon>Bacteroidota</taxon>
        <taxon>Chitinophagia</taxon>
        <taxon>Chitinophagales</taxon>
        <taxon>Chitinophagaceae</taxon>
        <taxon>Niastella</taxon>
    </lineage>
</organism>
<dbReference type="EMBL" id="LVYD01000124">
    <property type="protein sequence ID" value="OQP57152.1"/>
    <property type="molecule type" value="Genomic_DNA"/>
</dbReference>
<proteinExistence type="predicted"/>
<protein>
    <submittedName>
        <fullName evidence="3">Lipocalin-like domain protein</fullName>
    </submittedName>
</protein>
<dbReference type="STRING" id="1703345.A3860_11350"/>
<dbReference type="OrthoDB" id="118834at2"/>
<evidence type="ECO:0000259" key="2">
    <source>
        <dbReference type="Pfam" id="PF13924"/>
    </source>
</evidence>
<evidence type="ECO:0000256" key="1">
    <source>
        <dbReference type="SAM" id="SignalP"/>
    </source>
</evidence>
<dbReference type="InterPro" id="IPR024311">
    <property type="entry name" value="Lipocalin-like"/>
</dbReference>
<comment type="caution">
    <text evidence="3">The sequence shown here is derived from an EMBL/GenBank/DDBJ whole genome shotgun (WGS) entry which is preliminary data.</text>
</comment>
<keyword evidence="4" id="KW-1185">Reference proteome</keyword>
<feature type="chain" id="PRO_5012347943" evidence="1">
    <location>
        <begin position="24"/>
        <end position="163"/>
    </location>
</feature>
<keyword evidence="1" id="KW-0732">Signal</keyword>